<evidence type="ECO:0000256" key="4">
    <source>
        <dbReference type="ARBA" id="ARBA00022840"/>
    </source>
</evidence>
<protein>
    <submittedName>
        <fullName evidence="6">Heme ABC transporter ATP-binding protein</fullName>
    </submittedName>
</protein>
<dbReference type="InterPro" id="IPR003439">
    <property type="entry name" value="ABC_transporter-like_ATP-bd"/>
</dbReference>
<gene>
    <name evidence="6" type="ORF">DI536_33425</name>
</gene>
<dbReference type="InterPro" id="IPR003593">
    <property type="entry name" value="AAA+_ATPase"/>
</dbReference>
<evidence type="ECO:0000313" key="6">
    <source>
        <dbReference type="EMBL" id="PZR04850.1"/>
    </source>
</evidence>
<dbReference type="InterPro" id="IPR050107">
    <property type="entry name" value="ABC_carbohydrate_import_ATPase"/>
</dbReference>
<dbReference type="CDD" id="cd03216">
    <property type="entry name" value="ABC_Carb_Monos_I"/>
    <property type="match status" value="1"/>
</dbReference>
<dbReference type="SUPFAM" id="SSF52540">
    <property type="entry name" value="P-loop containing nucleoside triphosphate hydrolases"/>
    <property type="match status" value="2"/>
</dbReference>
<evidence type="ECO:0000256" key="3">
    <source>
        <dbReference type="ARBA" id="ARBA00022741"/>
    </source>
</evidence>
<organism evidence="6 7">
    <name type="scientific">Archangium gephyra</name>
    <dbReference type="NCBI Taxonomy" id="48"/>
    <lineage>
        <taxon>Bacteria</taxon>
        <taxon>Pseudomonadati</taxon>
        <taxon>Myxococcota</taxon>
        <taxon>Myxococcia</taxon>
        <taxon>Myxococcales</taxon>
        <taxon>Cystobacterineae</taxon>
        <taxon>Archangiaceae</taxon>
        <taxon>Archangium</taxon>
    </lineage>
</organism>
<evidence type="ECO:0000256" key="1">
    <source>
        <dbReference type="ARBA" id="ARBA00022448"/>
    </source>
</evidence>
<dbReference type="PANTHER" id="PTHR43790">
    <property type="entry name" value="CARBOHYDRATE TRANSPORT ATP-BINDING PROTEIN MG119-RELATED"/>
    <property type="match status" value="1"/>
</dbReference>
<feature type="domain" description="ABC transporter" evidence="5">
    <location>
        <begin position="247"/>
        <end position="492"/>
    </location>
</feature>
<dbReference type="InterPro" id="IPR017871">
    <property type="entry name" value="ABC_transporter-like_CS"/>
</dbReference>
<dbReference type="EMBL" id="QFQP01000051">
    <property type="protein sequence ID" value="PZR04850.1"/>
    <property type="molecule type" value="Genomic_DNA"/>
</dbReference>
<dbReference type="Proteomes" id="UP000249061">
    <property type="component" value="Unassembled WGS sequence"/>
</dbReference>
<feature type="domain" description="ABC transporter" evidence="5">
    <location>
        <begin position="2"/>
        <end position="237"/>
    </location>
</feature>
<dbReference type="SMART" id="SM00382">
    <property type="entry name" value="AAA"/>
    <property type="match status" value="1"/>
</dbReference>
<name>A0A2W5SQ96_9BACT</name>
<proteinExistence type="predicted"/>
<dbReference type="PANTHER" id="PTHR43790:SF9">
    <property type="entry name" value="GALACTOFURANOSE TRANSPORTER ATP-BINDING PROTEIN YTFR"/>
    <property type="match status" value="1"/>
</dbReference>
<evidence type="ECO:0000256" key="2">
    <source>
        <dbReference type="ARBA" id="ARBA00022737"/>
    </source>
</evidence>
<evidence type="ECO:0000313" key="7">
    <source>
        <dbReference type="Proteomes" id="UP000249061"/>
    </source>
</evidence>
<dbReference type="GO" id="GO:0016887">
    <property type="term" value="F:ATP hydrolysis activity"/>
    <property type="evidence" value="ECO:0007669"/>
    <property type="project" value="InterPro"/>
</dbReference>
<keyword evidence="1" id="KW-0813">Transport</keyword>
<comment type="caution">
    <text evidence="6">The sequence shown here is derived from an EMBL/GenBank/DDBJ whole genome shotgun (WGS) entry which is preliminary data.</text>
</comment>
<keyword evidence="2" id="KW-0677">Repeat</keyword>
<evidence type="ECO:0000259" key="5">
    <source>
        <dbReference type="PROSITE" id="PS50893"/>
    </source>
</evidence>
<dbReference type="AlphaFoldDB" id="A0A2W5SQ96"/>
<dbReference type="PROSITE" id="PS50893">
    <property type="entry name" value="ABC_TRANSPORTER_2"/>
    <property type="match status" value="2"/>
</dbReference>
<dbReference type="Gene3D" id="3.40.50.300">
    <property type="entry name" value="P-loop containing nucleotide triphosphate hydrolases"/>
    <property type="match status" value="2"/>
</dbReference>
<keyword evidence="4 6" id="KW-0067">ATP-binding</keyword>
<reference evidence="6 7" key="1">
    <citation type="submission" date="2017-08" db="EMBL/GenBank/DDBJ databases">
        <title>Infants hospitalized years apart are colonized by the same room-sourced microbial strains.</title>
        <authorList>
            <person name="Brooks B."/>
            <person name="Olm M.R."/>
            <person name="Firek B.A."/>
            <person name="Baker R."/>
            <person name="Thomas B.C."/>
            <person name="Morowitz M.J."/>
            <person name="Banfield J.F."/>
        </authorList>
    </citation>
    <scope>NUCLEOTIDE SEQUENCE [LARGE SCALE GENOMIC DNA]</scope>
    <source>
        <strain evidence="6">S2_003_000_R2_14</strain>
    </source>
</reference>
<sequence>MISLRHITKRFGSCTALDDVSLDIRSGERLALIGENGAGKSSLMNVLYGLYHQDTGELAFGGQTARIKTPADALARGVGMVHQHFTLVPTLSVTENVVLGREPTRFGVLDLPRARREVDATCAKFGFKLDTGALVRDLSVGSQQKVEIVKALHRGVTTLILDEPTAVLTPAEADELFAVTRRLSDQGLSVVLISHKLREVLTFSTRIAVMRKGKKVAEAVPSETSPEQLAELMVGTRPASPPALAASSPGDVVVATQKLQAAGVHDFSFTVRAGEIVGIAGVDGNGQRELAEVLTGLREWTSGTLAFEGVAVKQWSPRTARERGVAHIPEDRLRRAIVSDLSVEENASLGRQTKAPFAKGARIDFAARTAFTAELMEAHDVRPRDPQLRTGGLSGGNQQKLVVGRELSSEPKLLVVVQPTRGLDIAAVAAVRERLRQQRQKGCAVVLVSLDLDEVLELSDRVVVMYDGRITGEFTRAEFDERVIGRRMLGVVDA</sequence>
<dbReference type="CDD" id="cd03215">
    <property type="entry name" value="ABC_Carb_Monos_II"/>
    <property type="match status" value="1"/>
</dbReference>
<keyword evidence="3" id="KW-0547">Nucleotide-binding</keyword>
<dbReference type="GO" id="GO:0005524">
    <property type="term" value="F:ATP binding"/>
    <property type="evidence" value="ECO:0007669"/>
    <property type="project" value="UniProtKB-KW"/>
</dbReference>
<accession>A0A2W5SQ96</accession>
<dbReference type="Pfam" id="PF00005">
    <property type="entry name" value="ABC_tran"/>
    <property type="match status" value="2"/>
</dbReference>
<dbReference type="PROSITE" id="PS00211">
    <property type="entry name" value="ABC_TRANSPORTER_1"/>
    <property type="match status" value="1"/>
</dbReference>
<dbReference type="InterPro" id="IPR027417">
    <property type="entry name" value="P-loop_NTPase"/>
</dbReference>